<reference evidence="2 3" key="1">
    <citation type="journal article" date="2019" name="Appl. Microbiol. Biotechnol.">
        <title>Genome sequence of Isaria javanica and comparative genome analysis insights into family S53 peptidase evolution in fungal entomopathogens.</title>
        <authorList>
            <person name="Lin R."/>
            <person name="Zhang X."/>
            <person name="Xin B."/>
            <person name="Zou M."/>
            <person name="Gao Y."/>
            <person name="Qin F."/>
            <person name="Hu Q."/>
            <person name="Xie B."/>
            <person name="Cheng X."/>
        </authorList>
    </citation>
    <scope>NUCLEOTIDE SEQUENCE [LARGE SCALE GENOMIC DNA]</scope>
    <source>
        <strain evidence="2 3">IJ1G</strain>
    </source>
</reference>
<feature type="region of interest" description="Disordered" evidence="1">
    <location>
        <begin position="13"/>
        <end position="54"/>
    </location>
</feature>
<name>A0A545USF6_9HYPO</name>
<evidence type="ECO:0000313" key="2">
    <source>
        <dbReference type="EMBL" id="TQV92383.1"/>
    </source>
</evidence>
<feature type="region of interest" description="Disordered" evidence="1">
    <location>
        <begin position="121"/>
        <end position="144"/>
    </location>
</feature>
<evidence type="ECO:0000313" key="3">
    <source>
        <dbReference type="Proteomes" id="UP000315783"/>
    </source>
</evidence>
<sequence length="144" mass="15469">MCCGVIMAFSMEPSRSTADEELEKFRGDDVNDNDDSGRDKPHSGGVLGTENSATVSFVEPATGDDDDAGDGETSLCIIGSHFIREHPRGTELPLSSPRSISASVTKKQLLASRDWLVPAQSVKSPCAPGDSRELGADRILDYRR</sequence>
<evidence type="ECO:0000256" key="1">
    <source>
        <dbReference type="SAM" id="MobiDB-lite"/>
    </source>
</evidence>
<feature type="compositionally biased region" description="Basic and acidic residues" evidence="1">
    <location>
        <begin position="130"/>
        <end position="144"/>
    </location>
</feature>
<dbReference type="Proteomes" id="UP000315783">
    <property type="component" value="Unassembled WGS sequence"/>
</dbReference>
<keyword evidence="3" id="KW-1185">Reference proteome</keyword>
<proteinExistence type="predicted"/>
<gene>
    <name evidence="2" type="ORF">IF1G_08901</name>
</gene>
<organism evidence="2 3">
    <name type="scientific">Cordyceps javanica</name>
    <dbReference type="NCBI Taxonomy" id="43265"/>
    <lineage>
        <taxon>Eukaryota</taxon>
        <taxon>Fungi</taxon>
        <taxon>Dikarya</taxon>
        <taxon>Ascomycota</taxon>
        <taxon>Pezizomycotina</taxon>
        <taxon>Sordariomycetes</taxon>
        <taxon>Hypocreomycetidae</taxon>
        <taxon>Hypocreales</taxon>
        <taxon>Cordycipitaceae</taxon>
        <taxon>Cordyceps</taxon>
    </lineage>
</organism>
<dbReference type="EMBL" id="SPUK01000015">
    <property type="protein sequence ID" value="TQV92383.1"/>
    <property type="molecule type" value="Genomic_DNA"/>
</dbReference>
<feature type="compositionally biased region" description="Basic and acidic residues" evidence="1">
    <location>
        <begin position="23"/>
        <end position="42"/>
    </location>
</feature>
<protein>
    <submittedName>
        <fullName evidence="2">Uncharacterized protein</fullName>
    </submittedName>
</protein>
<comment type="caution">
    <text evidence="2">The sequence shown here is derived from an EMBL/GenBank/DDBJ whole genome shotgun (WGS) entry which is preliminary data.</text>
</comment>
<accession>A0A545USF6</accession>
<dbReference type="AlphaFoldDB" id="A0A545USF6"/>